<keyword evidence="6 9" id="KW-0378">Hydrolase</keyword>
<evidence type="ECO:0000313" key="14">
    <source>
        <dbReference type="Proteomes" id="UP000294886"/>
    </source>
</evidence>
<evidence type="ECO:0000256" key="7">
    <source>
        <dbReference type="ARBA" id="ARBA00022842"/>
    </source>
</evidence>
<dbReference type="NCBIfam" id="TIGR02729">
    <property type="entry name" value="Obg_CgtA"/>
    <property type="match status" value="1"/>
</dbReference>
<dbReference type="Proteomes" id="UP000294886">
    <property type="component" value="Unassembled WGS sequence"/>
</dbReference>
<dbReference type="InterPro" id="IPR031167">
    <property type="entry name" value="G_OBG"/>
</dbReference>
<name>A0A4R2KK01_9THEO</name>
<accession>A0A4R2KK01</accession>
<dbReference type="PROSITE" id="PS51883">
    <property type="entry name" value="OBG"/>
    <property type="match status" value="1"/>
</dbReference>
<evidence type="ECO:0000256" key="1">
    <source>
        <dbReference type="ARBA" id="ARBA00001946"/>
    </source>
</evidence>
<proteinExistence type="inferred from homology"/>
<evidence type="ECO:0000259" key="10">
    <source>
        <dbReference type="PROSITE" id="PS51710"/>
    </source>
</evidence>
<dbReference type="GO" id="GO:0005525">
    <property type="term" value="F:GTP binding"/>
    <property type="evidence" value="ECO:0007669"/>
    <property type="project" value="UniProtKB-UniRule"/>
</dbReference>
<dbReference type="FunFam" id="2.70.210.12:FF:000001">
    <property type="entry name" value="GTPase Obg"/>
    <property type="match status" value="1"/>
</dbReference>
<dbReference type="GO" id="GO:0003924">
    <property type="term" value="F:GTPase activity"/>
    <property type="evidence" value="ECO:0007669"/>
    <property type="project" value="UniProtKB-UniRule"/>
</dbReference>
<feature type="binding site" evidence="9">
    <location>
        <begin position="212"/>
        <end position="215"/>
    </location>
    <ligand>
        <name>GTP</name>
        <dbReference type="ChEBI" id="CHEBI:37565"/>
    </ligand>
</feature>
<dbReference type="Gene3D" id="2.70.210.12">
    <property type="entry name" value="GTP1/OBG domain"/>
    <property type="match status" value="1"/>
</dbReference>
<evidence type="ECO:0000256" key="4">
    <source>
        <dbReference type="ARBA" id="ARBA00022723"/>
    </source>
</evidence>
<dbReference type="SUPFAM" id="SSF102741">
    <property type="entry name" value="Obg GTP-binding protein C-terminal domain"/>
    <property type="match status" value="1"/>
</dbReference>
<comment type="cofactor">
    <cofactor evidence="1 9">
        <name>Mg(2+)</name>
        <dbReference type="ChEBI" id="CHEBI:18420"/>
    </cofactor>
</comment>
<evidence type="ECO:0000256" key="5">
    <source>
        <dbReference type="ARBA" id="ARBA00022741"/>
    </source>
</evidence>
<dbReference type="AlphaFoldDB" id="A0A4R2KK01"/>
<dbReference type="SUPFAM" id="SSF82051">
    <property type="entry name" value="Obg GTP-binding protein N-terminal domain"/>
    <property type="match status" value="1"/>
</dbReference>
<dbReference type="EMBL" id="SLWU01000009">
    <property type="protein sequence ID" value="TCO66845.1"/>
    <property type="molecule type" value="Genomic_DNA"/>
</dbReference>
<sequence length="424" mass="47384">MVFIDTARIYIKAGDGGNGFISFRREKYVPYGGPDGGDGGKGGDVIFIADPNLSTLLDFKYKRKYIAENGENGKSKNQYGKDGEDLYIKVPVGTTIINDETGEVIADLIKPYQKAIVLKGGKGGRGNAKFATPTLKTPRFAESGEKGREMWVRLELKLLADVGLVGFPNAGKSTLLASCSRARPKIANYPFTTLTPNLGVVEHKGKSFVMADIPGLIEGAHRGEGLGHDFLRHIERTKMLIHVVDVSGSEGRDPVEDFEKINEELRLYDERLVILPQIVAANKMDLPEGKEKYPRFEEEIKKRGYEVYPISALTKEGLDALLDKTIEILSSIPAEKIEEVPEVIVYNPPEEEETLEVEVKGNTYYLKGSKIDKLLKRINLQDEHSLRYFEILLRKSGVIDALKEKGFKSGDVINVRDFEFEYYE</sequence>
<dbReference type="SUPFAM" id="SSF52540">
    <property type="entry name" value="P-loop containing nucleoside triphosphate hydrolases"/>
    <property type="match status" value="1"/>
</dbReference>
<dbReference type="GO" id="GO:0005737">
    <property type="term" value="C:cytoplasm"/>
    <property type="evidence" value="ECO:0007669"/>
    <property type="project" value="UniProtKB-SubCell"/>
</dbReference>
<keyword evidence="7 9" id="KW-0460">Magnesium</keyword>
<dbReference type="PROSITE" id="PS51710">
    <property type="entry name" value="G_OBG"/>
    <property type="match status" value="1"/>
</dbReference>
<dbReference type="PROSITE" id="PS51881">
    <property type="entry name" value="OCT"/>
    <property type="match status" value="1"/>
</dbReference>
<comment type="similarity">
    <text evidence="2 9">Belongs to the TRAFAC class OBG-HflX-like GTPase superfamily. OBG GTPase family.</text>
</comment>
<comment type="subcellular location">
    <subcellularLocation>
        <location evidence="9">Cytoplasm</location>
    </subcellularLocation>
</comment>
<comment type="function">
    <text evidence="9">An essential GTPase which binds GTP, GDP and possibly (p)ppGpp with moderate affinity, with high nucleotide exchange rates and a fairly low GTP hydrolysis rate. Plays a role in control of the cell cycle, stress response, ribosome biogenesis and in those bacteria that undergo differentiation, in morphogenesis control.</text>
</comment>
<dbReference type="PANTHER" id="PTHR11702:SF31">
    <property type="entry name" value="MITOCHONDRIAL RIBOSOME-ASSOCIATED GTPASE 2"/>
    <property type="match status" value="1"/>
</dbReference>
<comment type="subunit">
    <text evidence="9">Monomer.</text>
</comment>
<dbReference type="PANTHER" id="PTHR11702">
    <property type="entry name" value="DEVELOPMENTALLY REGULATED GTP-BINDING PROTEIN-RELATED"/>
    <property type="match status" value="1"/>
</dbReference>
<dbReference type="InterPro" id="IPR045086">
    <property type="entry name" value="OBG_GTPase"/>
</dbReference>
<keyword evidence="3 9" id="KW-0963">Cytoplasm</keyword>
<reference evidence="13 14" key="1">
    <citation type="submission" date="2019-03" db="EMBL/GenBank/DDBJ databases">
        <title>Genomic Encyclopedia of Type Strains, Phase IV (KMG-IV): sequencing the most valuable type-strain genomes for metagenomic binning, comparative biology and taxonomic classification.</title>
        <authorList>
            <person name="Goeker M."/>
        </authorList>
    </citation>
    <scope>NUCLEOTIDE SEQUENCE [LARGE SCALE GENOMIC DNA]</scope>
    <source>
        <strain evidence="13 14">DSM 13054</strain>
    </source>
</reference>
<feature type="domain" description="Obg" evidence="12">
    <location>
        <begin position="1"/>
        <end position="159"/>
    </location>
</feature>
<dbReference type="Gene3D" id="3.30.300.350">
    <property type="entry name" value="GTP-binding protein OBG, C-terminal domain"/>
    <property type="match status" value="1"/>
</dbReference>
<dbReference type="InterPro" id="IPR006169">
    <property type="entry name" value="GTP1_OBG_dom"/>
</dbReference>
<dbReference type="InterPro" id="IPR036346">
    <property type="entry name" value="GTP-bd_prot_GTP1/OBG_C_sf"/>
</dbReference>
<evidence type="ECO:0000256" key="2">
    <source>
        <dbReference type="ARBA" id="ARBA00007699"/>
    </source>
</evidence>
<dbReference type="GO" id="GO:0000287">
    <property type="term" value="F:magnesium ion binding"/>
    <property type="evidence" value="ECO:0007669"/>
    <property type="project" value="InterPro"/>
</dbReference>
<feature type="binding site" evidence="9">
    <location>
        <begin position="191"/>
        <end position="195"/>
    </location>
    <ligand>
        <name>GTP</name>
        <dbReference type="ChEBI" id="CHEBI:37565"/>
    </ligand>
</feature>
<dbReference type="PIRSF" id="PIRSF002401">
    <property type="entry name" value="GTP_bd_Obg/CgtA"/>
    <property type="match status" value="1"/>
</dbReference>
<feature type="binding site" evidence="9">
    <location>
        <position position="173"/>
    </location>
    <ligand>
        <name>Mg(2+)</name>
        <dbReference type="ChEBI" id="CHEBI:18420"/>
    </ligand>
</feature>
<keyword evidence="5 9" id="KW-0547">Nucleotide-binding</keyword>
<dbReference type="Pfam" id="PF09269">
    <property type="entry name" value="DUF1967"/>
    <property type="match status" value="1"/>
</dbReference>
<dbReference type="PRINTS" id="PR00326">
    <property type="entry name" value="GTP1OBG"/>
</dbReference>
<organism evidence="13 14">
    <name type="scientific">Caldanaerobacter subterraneus</name>
    <dbReference type="NCBI Taxonomy" id="911092"/>
    <lineage>
        <taxon>Bacteria</taxon>
        <taxon>Bacillati</taxon>
        <taxon>Bacillota</taxon>
        <taxon>Clostridia</taxon>
        <taxon>Thermoanaerobacterales</taxon>
        <taxon>Thermoanaerobacteraceae</taxon>
        <taxon>Caldanaerobacter</taxon>
    </lineage>
</organism>
<protein>
    <recommendedName>
        <fullName evidence="9">GTPase Obg</fullName>
        <ecNumber evidence="9">3.6.5.-</ecNumber>
    </recommendedName>
    <alternativeName>
        <fullName evidence="9">GTP-binding protein Obg</fullName>
    </alternativeName>
</protein>
<dbReference type="InterPro" id="IPR006073">
    <property type="entry name" value="GTP-bd"/>
</dbReference>
<gene>
    <name evidence="9" type="primary">obg</name>
    <name evidence="13" type="ORF">EV203_10952</name>
</gene>
<feature type="domain" description="OCT" evidence="11">
    <location>
        <begin position="347"/>
        <end position="424"/>
    </location>
</feature>
<dbReference type="InterPro" id="IPR027417">
    <property type="entry name" value="P-loop_NTPase"/>
</dbReference>
<dbReference type="PROSITE" id="PS00905">
    <property type="entry name" value="GTP1_OBG"/>
    <property type="match status" value="1"/>
</dbReference>
<feature type="domain" description="OBG-type G" evidence="10">
    <location>
        <begin position="160"/>
        <end position="330"/>
    </location>
</feature>
<evidence type="ECO:0000259" key="11">
    <source>
        <dbReference type="PROSITE" id="PS51881"/>
    </source>
</evidence>
<evidence type="ECO:0000259" key="12">
    <source>
        <dbReference type="PROSITE" id="PS51883"/>
    </source>
</evidence>
<dbReference type="InterPro" id="IPR005225">
    <property type="entry name" value="Small_GTP-bd"/>
</dbReference>
<evidence type="ECO:0000313" key="13">
    <source>
        <dbReference type="EMBL" id="TCO66845.1"/>
    </source>
</evidence>
<feature type="binding site" evidence="9">
    <location>
        <begin position="166"/>
        <end position="173"/>
    </location>
    <ligand>
        <name>GTP</name>
        <dbReference type="ChEBI" id="CHEBI:37565"/>
    </ligand>
</feature>
<dbReference type="Pfam" id="PF01926">
    <property type="entry name" value="MMR_HSR1"/>
    <property type="match status" value="1"/>
</dbReference>
<dbReference type="NCBIfam" id="NF008955">
    <property type="entry name" value="PRK12297.1"/>
    <property type="match status" value="1"/>
</dbReference>
<dbReference type="HAMAP" id="MF_01454">
    <property type="entry name" value="GTPase_Obg"/>
    <property type="match status" value="1"/>
</dbReference>
<evidence type="ECO:0000256" key="8">
    <source>
        <dbReference type="ARBA" id="ARBA00023134"/>
    </source>
</evidence>
<dbReference type="GO" id="GO:0042254">
    <property type="term" value="P:ribosome biogenesis"/>
    <property type="evidence" value="ECO:0007669"/>
    <property type="project" value="UniProtKB-UniRule"/>
</dbReference>
<dbReference type="EC" id="3.6.5.-" evidence="9"/>
<feature type="binding site" evidence="9">
    <location>
        <position position="193"/>
    </location>
    <ligand>
        <name>Mg(2+)</name>
        <dbReference type="ChEBI" id="CHEBI:18420"/>
    </ligand>
</feature>
<dbReference type="InterPro" id="IPR015349">
    <property type="entry name" value="OCT_dom"/>
</dbReference>
<dbReference type="Pfam" id="PF01018">
    <property type="entry name" value="GTP1_OBG"/>
    <property type="match status" value="1"/>
</dbReference>
<comment type="caution">
    <text evidence="13">The sequence shown here is derived from an EMBL/GenBank/DDBJ whole genome shotgun (WGS) entry which is preliminary data.</text>
</comment>
<feature type="binding site" evidence="9">
    <location>
        <begin position="282"/>
        <end position="285"/>
    </location>
    <ligand>
        <name>GTP</name>
        <dbReference type="ChEBI" id="CHEBI:37565"/>
    </ligand>
</feature>
<evidence type="ECO:0000256" key="3">
    <source>
        <dbReference type="ARBA" id="ARBA00022490"/>
    </source>
</evidence>
<dbReference type="InterPro" id="IPR014100">
    <property type="entry name" value="GTP-bd_Obg/CgtA"/>
</dbReference>
<feature type="binding site" evidence="9">
    <location>
        <begin position="311"/>
        <end position="313"/>
    </location>
    <ligand>
        <name>GTP</name>
        <dbReference type="ChEBI" id="CHEBI:37565"/>
    </ligand>
</feature>
<dbReference type="NCBIfam" id="NF008956">
    <property type="entry name" value="PRK12299.1"/>
    <property type="match status" value="1"/>
</dbReference>
<keyword evidence="4 9" id="KW-0479">Metal-binding</keyword>
<dbReference type="Gene3D" id="3.40.50.300">
    <property type="entry name" value="P-loop containing nucleotide triphosphate hydrolases"/>
    <property type="match status" value="1"/>
</dbReference>
<dbReference type="CDD" id="cd01898">
    <property type="entry name" value="Obg"/>
    <property type="match status" value="1"/>
</dbReference>
<dbReference type="NCBIfam" id="TIGR00231">
    <property type="entry name" value="small_GTP"/>
    <property type="match status" value="1"/>
</dbReference>
<evidence type="ECO:0000256" key="9">
    <source>
        <dbReference type="HAMAP-Rule" id="MF_01454"/>
    </source>
</evidence>
<keyword evidence="8 9" id="KW-0342">GTP-binding</keyword>
<dbReference type="NCBIfam" id="NF008954">
    <property type="entry name" value="PRK12296.1"/>
    <property type="match status" value="1"/>
</dbReference>
<dbReference type="NCBIfam" id="TIGR03595">
    <property type="entry name" value="Obg_CgtA_exten"/>
    <property type="match status" value="1"/>
</dbReference>
<evidence type="ECO:0000256" key="6">
    <source>
        <dbReference type="ARBA" id="ARBA00022801"/>
    </source>
</evidence>
<dbReference type="InterPro" id="IPR006074">
    <property type="entry name" value="GTP1-OBG_CS"/>
</dbReference>
<dbReference type="InterPro" id="IPR036726">
    <property type="entry name" value="GTP1_OBG_dom_sf"/>
</dbReference>